<accession>A0ABU5XEK0</accession>
<evidence type="ECO:0000313" key="2">
    <source>
        <dbReference type="EMBL" id="MEB3020689.1"/>
    </source>
</evidence>
<dbReference type="RefSeq" id="WP_225406973.1">
    <property type="nucleotide sequence ID" value="NZ_JAYJJR010000003.1"/>
</dbReference>
<name>A0ABU5XEK0_9MYCO</name>
<comment type="caution">
    <text evidence="2">The sequence shown here is derived from an EMBL/GenBank/DDBJ whole genome shotgun (WGS) entry which is preliminary data.</text>
</comment>
<reference evidence="2 3" key="1">
    <citation type="submission" date="2023-12" db="EMBL/GenBank/DDBJ databases">
        <title>Description of new species of Mycobacterium terrae complex isolated from sewage at the Sao Paulo Zoological Park Foundation in Brazil.</title>
        <authorList>
            <person name="Romagnoli C.L."/>
            <person name="Conceicao E.C."/>
            <person name="Machado E."/>
            <person name="Barreto L.B.P.F."/>
            <person name="Sharma A."/>
            <person name="Silva N.M."/>
            <person name="Marques L.E."/>
            <person name="Juliana M.A."/>
            <person name="Lourenco M.C.S."/>
            <person name="Digiampietri L.A."/>
            <person name="Suffys P.N."/>
            <person name="Viana-Niero C."/>
        </authorList>
    </citation>
    <scope>NUCLEOTIDE SEQUENCE [LARGE SCALE GENOMIC DNA]</scope>
    <source>
        <strain evidence="2 3">MYC098</strain>
    </source>
</reference>
<feature type="signal peptide" evidence="1">
    <location>
        <begin position="1"/>
        <end position="28"/>
    </location>
</feature>
<keyword evidence="3" id="KW-1185">Reference proteome</keyword>
<protein>
    <recommendedName>
        <fullName evidence="4">PEP-CTERM sorting domain-containing protein</fullName>
    </recommendedName>
</protein>
<evidence type="ECO:0000313" key="3">
    <source>
        <dbReference type="Proteomes" id="UP001299596"/>
    </source>
</evidence>
<sequence length="190" mass="19668">MTMSIRKIGVIGSFAAGAALALAPLAAADDPAPFDWSGIVKSQHDSMNWLFTTGASVSGVPAAEVVPASPTYPFATISHDDLLGQEAFAQLLYGANWADEMSSGASGSYNLLNGAVMEFYNGGNTAMWALMNDGANLDWDSGALFGGNAAMQIAIDAADSSDGWTQASAYFELGFNDLLGYFSPAADVSV</sequence>
<feature type="chain" id="PRO_5046826632" description="PEP-CTERM sorting domain-containing protein" evidence="1">
    <location>
        <begin position="29"/>
        <end position="190"/>
    </location>
</feature>
<evidence type="ECO:0008006" key="4">
    <source>
        <dbReference type="Google" id="ProtNLM"/>
    </source>
</evidence>
<evidence type="ECO:0000256" key="1">
    <source>
        <dbReference type="SAM" id="SignalP"/>
    </source>
</evidence>
<gene>
    <name evidence="2" type="ORF">K6T79_06485</name>
</gene>
<proteinExistence type="predicted"/>
<dbReference type="EMBL" id="JAYJJR010000003">
    <property type="protein sequence ID" value="MEB3020689.1"/>
    <property type="molecule type" value="Genomic_DNA"/>
</dbReference>
<dbReference type="Proteomes" id="UP001299596">
    <property type="component" value="Unassembled WGS sequence"/>
</dbReference>
<keyword evidence="1" id="KW-0732">Signal</keyword>
<organism evidence="2 3">
    <name type="scientific">[Mycobacterium] crassicus</name>
    <dbReference type="NCBI Taxonomy" id="2872309"/>
    <lineage>
        <taxon>Bacteria</taxon>
        <taxon>Bacillati</taxon>
        <taxon>Actinomycetota</taxon>
        <taxon>Actinomycetes</taxon>
        <taxon>Mycobacteriales</taxon>
        <taxon>Mycobacteriaceae</taxon>
        <taxon>Mycolicibacter</taxon>
    </lineage>
</organism>